<keyword evidence="4" id="KW-0804">Transcription</keyword>
<evidence type="ECO:0000256" key="1">
    <source>
        <dbReference type="ARBA" id="ARBA00022491"/>
    </source>
</evidence>
<evidence type="ECO:0000256" key="4">
    <source>
        <dbReference type="ARBA" id="ARBA00023163"/>
    </source>
</evidence>
<organism evidence="6 7">
    <name type="scientific">Clostridium pasteurianum BC1</name>
    <dbReference type="NCBI Taxonomy" id="86416"/>
    <lineage>
        <taxon>Bacteria</taxon>
        <taxon>Bacillati</taxon>
        <taxon>Bacillota</taxon>
        <taxon>Clostridia</taxon>
        <taxon>Eubacteriales</taxon>
        <taxon>Clostridiaceae</taxon>
        <taxon>Clostridium</taxon>
    </lineage>
</organism>
<reference evidence="6 7" key="1">
    <citation type="submission" date="2012-01" db="EMBL/GenBank/DDBJ databases">
        <title>Complete sequence of chromosome of Clostridium pasteurianum BC1.</title>
        <authorList>
            <consortium name="US DOE Joint Genome Institute"/>
            <person name="Lucas S."/>
            <person name="Han J."/>
            <person name="Lapidus A."/>
            <person name="Cheng J.-F."/>
            <person name="Goodwin L."/>
            <person name="Pitluck S."/>
            <person name="Peters L."/>
            <person name="Mikhailova N."/>
            <person name="Teshima H."/>
            <person name="Detter J.C."/>
            <person name="Han C."/>
            <person name="Tapia R."/>
            <person name="Land M."/>
            <person name="Hauser L."/>
            <person name="Kyrpides N."/>
            <person name="Ivanova N."/>
            <person name="Pagani I."/>
            <person name="Dunn J."/>
            <person name="Taghavi S."/>
            <person name="Francis A."/>
            <person name="van der Lelie D."/>
            <person name="Woyke T."/>
        </authorList>
    </citation>
    <scope>NUCLEOTIDE SEQUENCE [LARGE SCALE GENOMIC DNA]</scope>
    <source>
        <strain evidence="6 7">BC1</strain>
    </source>
</reference>
<dbReference type="SMART" id="SM00422">
    <property type="entry name" value="HTH_MERR"/>
    <property type="match status" value="1"/>
</dbReference>
<dbReference type="STRING" id="86416.Clopa_1932"/>
<dbReference type="Gene3D" id="1.10.1660.10">
    <property type="match status" value="1"/>
</dbReference>
<accession>R4KB19</accession>
<dbReference type="GO" id="GO:0003677">
    <property type="term" value="F:DNA binding"/>
    <property type="evidence" value="ECO:0007669"/>
    <property type="project" value="UniProtKB-KW"/>
</dbReference>
<feature type="domain" description="HTH merR-type" evidence="5">
    <location>
        <begin position="1"/>
        <end position="69"/>
    </location>
</feature>
<dbReference type="eggNOG" id="COG0789">
    <property type="taxonomic scope" value="Bacteria"/>
</dbReference>
<evidence type="ECO:0000256" key="3">
    <source>
        <dbReference type="ARBA" id="ARBA00023125"/>
    </source>
</evidence>
<sequence length="314" mass="37299">MKISEVMEITSLTKKAINYYEESGLINPCVNSSNNYREYSKEDIDKLIQISVLRQFDISVKDIKGIIQKPEMLKEKFQQQLIKINDQVKRLDHSKVILNSCLNTLSDSNINLSQLTSQLSTLNKSLEMDERTREGFMKKQLERIFPGKFGRLMIIQYSQFLNEPIDTREKEEAWINLIKFLDEVEGIEYPEGMEDLYKKLENKDFEKFQSSIKESMKKWISIDDKGLIKEKERLFQYAEKMKSDTEMQRQWKETHKITEQLTKKMKNIDFHNKFSENLKVLSSDYREYIKKMNDFSKLLDFKIDDNGNLLVSEK</sequence>
<dbReference type="SUPFAM" id="SSF46955">
    <property type="entry name" value="Putative DNA-binding domain"/>
    <property type="match status" value="1"/>
</dbReference>
<dbReference type="AlphaFoldDB" id="R4KB19"/>
<evidence type="ECO:0000256" key="2">
    <source>
        <dbReference type="ARBA" id="ARBA00023015"/>
    </source>
</evidence>
<dbReference type="PANTHER" id="PTHR30204:SF69">
    <property type="entry name" value="MERR-FAMILY TRANSCRIPTIONAL REGULATOR"/>
    <property type="match status" value="1"/>
</dbReference>
<dbReference type="PROSITE" id="PS50937">
    <property type="entry name" value="HTH_MERR_2"/>
    <property type="match status" value="1"/>
</dbReference>
<gene>
    <name evidence="6" type="ORF">Clopa_1932</name>
</gene>
<protein>
    <submittedName>
        <fullName evidence="6">Putative transcriptional regulator</fullName>
    </submittedName>
</protein>
<dbReference type="Proteomes" id="UP000013523">
    <property type="component" value="Chromosome"/>
</dbReference>
<keyword evidence="7" id="KW-1185">Reference proteome</keyword>
<name>R4KB19_CLOPA</name>
<dbReference type="PATRIC" id="fig|86416.3.peg.1900"/>
<dbReference type="Pfam" id="PF13411">
    <property type="entry name" value="MerR_1"/>
    <property type="match status" value="1"/>
</dbReference>
<dbReference type="InterPro" id="IPR009061">
    <property type="entry name" value="DNA-bd_dom_put_sf"/>
</dbReference>
<keyword evidence="1" id="KW-0678">Repressor</keyword>
<keyword evidence="2" id="KW-0805">Transcription regulation</keyword>
<dbReference type="GO" id="GO:0003700">
    <property type="term" value="F:DNA-binding transcription factor activity"/>
    <property type="evidence" value="ECO:0007669"/>
    <property type="project" value="InterPro"/>
</dbReference>
<dbReference type="InterPro" id="IPR047057">
    <property type="entry name" value="MerR_fam"/>
</dbReference>
<evidence type="ECO:0000313" key="7">
    <source>
        <dbReference type="Proteomes" id="UP000013523"/>
    </source>
</evidence>
<dbReference type="HOGENOM" id="CLU_078432_0_0_9"/>
<dbReference type="EMBL" id="CP003261">
    <property type="protein sequence ID" value="AGK96830.1"/>
    <property type="molecule type" value="Genomic_DNA"/>
</dbReference>
<dbReference type="PANTHER" id="PTHR30204">
    <property type="entry name" value="REDOX-CYCLING DRUG-SENSING TRANSCRIPTIONAL ACTIVATOR SOXR"/>
    <property type="match status" value="1"/>
</dbReference>
<dbReference type="RefSeq" id="WP_015615148.1">
    <property type="nucleotide sequence ID" value="NC_021182.1"/>
</dbReference>
<evidence type="ECO:0000313" key="6">
    <source>
        <dbReference type="EMBL" id="AGK96830.1"/>
    </source>
</evidence>
<proteinExistence type="predicted"/>
<evidence type="ECO:0000259" key="5">
    <source>
        <dbReference type="PROSITE" id="PS50937"/>
    </source>
</evidence>
<dbReference type="OrthoDB" id="9791488at2"/>
<keyword evidence="3" id="KW-0238">DNA-binding</keyword>
<dbReference type="KEGG" id="cpas:Clopa_1932"/>
<dbReference type="CDD" id="cd00592">
    <property type="entry name" value="HTH_MerR-like"/>
    <property type="match status" value="1"/>
</dbReference>
<dbReference type="InterPro" id="IPR000551">
    <property type="entry name" value="MerR-type_HTH_dom"/>
</dbReference>